<dbReference type="EMBL" id="CP109535">
    <property type="protein sequence ID" value="WTY97455.1"/>
    <property type="molecule type" value="Genomic_DNA"/>
</dbReference>
<dbReference type="SMART" id="SM00867">
    <property type="entry name" value="YceI"/>
    <property type="match status" value="1"/>
</dbReference>
<protein>
    <submittedName>
        <fullName evidence="3">YceI family protein</fullName>
    </submittedName>
</protein>
<dbReference type="SUPFAM" id="SSF101874">
    <property type="entry name" value="YceI-like"/>
    <property type="match status" value="1"/>
</dbReference>
<dbReference type="Pfam" id="PF04264">
    <property type="entry name" value="YceI"/>
    <property type="match status" value="1"/>
</dbReference>
<gene>
    <name evidence="3" type="ORF">OG626_22455</name>
</gene>
<evidence type="ECO:0000313" key="3">
    <source>
        <dbReference type="EMBL" id="WTY97455.1"/>
    </source>
</evidence>
<evidence type="ECO:0000259" key="2">
    <source>
        <dbReference type="SMART" id="SM00867"/>
    </source>
</evidence>
<dbReference type="InterPro" id="IPR036761">
    <property type="entry name" value="TTHA0802/YceI-like_sf"/>
</dbReference>
<dbReference type="PANTHER" id="PTHR34406:SF1">
    <property type="entry name" value="PROTEIN YCEI"/>
    <property type="match status" value="1"/>
</dbReference>
<dbReference type="InterPro" id="IPR007372">
    <property type="entry name" value="Lipid/polyisoprenoid-bd_YceI"/>
</dbReference>
<evidence type="ECO:0000256" key="1">
    <source>
        <dbReference type="ARBA" id="ARBA00008812"/>
    </source>
</evidence>
<comment type="similarity">
    <text evidence="1">Belongs to the UPF0312 family.</text>
</comment>
<feature type="domain" description="Lipid/polyisoprenoid-binding YceI-like" evidence="2">
    <location>
        <begin position="14"/>
        <end position="171"/>
    </location>
</feature>
<reference evidence="3" key="1">
    <citation type="submission" date="2022-10" db="EMBL/GenBank/DDBJ databases">
        <title>The complete genomes of actinobacterial strains from the NBC collection.</title>
        <authorList>
            <person name="Joergensen T.S."/>
            <person name="Alvarez Arevalo M."/>
            <person name="Sterndorff E.B."/>
            <person name="Faurdal D."/>
            <person name="Vuksanovic O."/>
            <person name="Mourched A.-S."/>
            <person name="Charusanti P."/>
            <person name="Shaw S."/>
            <person name="Blin K."/>
            <person name="Weber T."/>
        </authorList>
    </citation>
    <scope>NUCLEOTIDE SEQUENCE</scope>
    <source>
        <strain evidence="3">NBC_01401</strain>
    </source>
</reference>
<dbReference type="Gene3D" id="2.40.128.110">
    <property type="entry name" value="Lipid/polyisoprenoid-binding, YceI-like"/>
    <property type="match status" value="1"/>
</dbReference>
<dbReference type="AlphaFoldDB" id="A0AAU3GW29"/>
<name>A0AAU3GW29_9ACTN</name>
<sequence>MPVPGNQRLPVAGAYDIDPSASTVRFDTRAMFGLVPVRGTFTIGHGRITVTELAEEVSVHVVMEAAGFDSGNQKRDDHVRSADFLDVARHPEIDFLSRRLERSEAEATLHGDLTVRGVTRPVAVTLDTVTEDEKRITAVGTATVDRYAFGVTKAKGMTGRYLKLTLEIVANR</sequence>
<dbReference type="PANTHER" id="PTHR34406">
    <property type="entry name" value="PROTEIN YCEI"/>
    <property type="match status" value="1"/>
</dbReference>
<proteinExistence type="inferred from homology"/>
<accession>A0AAU3GW29</accession>
<organism evidence="3">
    <name type="scientific">Streptomyces sp. NBC_01401</name>
    <dbReference type="NCBI Taxonomy" id="2903854"/>
    <lineage>
        <taxon>Bacteria</taxon>
        <taxon>Bacillati</taxon>
        <taxon>Actinomycetota</taxon>
        <taxon>Actinomycetes</taxon>
        <taxon>Kitasatosporales</taxon>
        <taxon>Streptomycetaceae</taxon>
        <taxon>Streptomyces</taxon>
    </lineage>
</organism>